<evidence type="ECO:0000313" key="5">
    <source>
        <dbReference type="Proteomes" id="UP001159427"/>
    </source>
</evidence>
<feature type="compositionally biased region" description="Basic and acidic residues" evidence="2">
    <location>
        <begin position="423"/>
        <end position="441"/>
    </location>
</feature>
<feature type="compositionally biased region" description="Basic and acidic residues" evidence="2">
    <location>
        <begin position="399"/>
        <end position="412"/>
    </location>
</feature>
<feature type="compositionally biased region" description="Basic and acidic residues" evidence="2">
    <location>
        <begin position="324"/>
        <end position="333"/>
    </location>
</feature>
<feature type="domain" description="CABIT" evidence="3">
    <location>
        <begin position="19"/>
        <end position="242"/>
    </location>
</feature>
<feature type="region of interest" description="Disordered" evidence="2">
    <location>
        <begin position="302"/>
        <end position="494"/>
    </location>
</feature>
<feature type="compositionally biased region" description="Polar residues" evidence="2">
    <location>
        <begin position="458"/>
        <end position="471"/>
    </location>
</feature>
<evidence type="ECO:0000259" key="3">
    <source>
        <dbReference type="Pfam" id="PF12736"/>
    </source>
</evidence>
<keyword evidence="1" id="KW-0597">Phosphoprotein</keyword>
<dbReference type="InterPro" id="IPR025946">
    <property type="entry name" value="CABIT_dom"/>
</dbReference>
<dbReference type="InterPro" id="IPR052281">
    <property type="entry name" value="GAREM"/>
</dbReference>
<organism evidence="4 5">
    <name type="scientific">Porites evermanni</name>
    <dbReference type="NCBI Taxonomy" id="104178"/>
    <lineage>
        <taxon>Eukaryota</taxon>
        <taxon>Metazoa</taxon>
        <taxon>Cnidaria</taxon>
        <taxon>Anthozoa</taxon>
        <taxon>Hexacorallia</taxon>
        <taxon>Scleractinia</taxon>
        <taxon>Fungiina</taxon>
        <taxon>Poritidae</taxon>
        <taxon>Porites</taxon>
    </lineage>
</organism>
<evidence type="ECO:0000256" key="2">
    <source>
        <dbReference type="SAM" id="MobiDB-lite"/>
    </source>
</evidence>
<keyword evidence="5" id="KW-1185">Reference proteome</keyword>
<reference evidence="4 5" key="1">
    <citation type="submission" date="2022-05" db="EMBL/GenBank/DDBJ databases">
        <authorList>
            <consortium name="Genoscope - CEA"/>
            <person name="William W."/>
        </authorList>
    </citation>
    <scope>NUCLEOTIDE SEQUENCE [LARGE SCALE GENOMIC DNA]</scope>
</reference>
<sequence>MNDLNDSSWLCNFVVDCRLPETVQVVEGYESLDSEELSWCQDDIVNLHALKEVSRIIARDANGNHFSIPLTYPGKIFEIIPMGCADRYVTVEELLVPFPKYVRSLRDIPERDVAVGGIIELLEASQSGRGHKQIKCRVMGSTRTILLSGNQLGPFETLRNASPMCIKDVLNQTPLPTRVRVLTGKAKAFNECNTNPLVPFEGLFVLEQAVKRKILIVSTLVEKQLRILKMPIDLEITVKRAMLNIRPNVFSQICHLIESEVNINSTITCGSTGDASWYFDDISDDLYGKLESDNNEFYEELRPLLPPRTPPLTSLSDGLPSKRNSIDNKKAEARYAPPPRPKLLGKPSAPAVQTLGNIMLTAPPRPGAKKPMQPNSPKPPRSETIAAKRNTPGQCVSRSGREPDSAPRHEAGSPEAPGAEKMAVQRDGKKSMARLLEKVDTKTNANLEEQEDCEDTYETISEVSSKQQSGPVSGDTLAKASPHQIDSQQQDDPAAEFRKSLPNLSVSEVSEWLRKLGLNHNPLSYFSSKALIRERSLVFFDCVCPEARYYRSDEAVSLLPTLGAIRVCQLQ</sequence>
<evidence type="ECO:0000313" key="4">
    <source>
        <dbReference type="EMBL" id="CAH3027693.1"/>
    </source>
</evidence>
<comment type="caution">
    <text evidence="4">The sequence shown here is derived from an EMBL/GenBank/DDBJ whole genome shotgun (WGS) entry which is preliminary data.</text>
</comment>
<feature type="compositionally biased region" description="Acidic residues" evidence="2">
    <location>
        <begin position="448"/>
        <end position="457"/>
    </location>
</feature>
<dbReference type="PANTHER" id="PTHR14454:SF11">
    <property type="entry name" value="SERRANO, ISOFORM F"/>
    <property type="match status" value="1"/>
</dbReference>
<dbReference type="EMBL" id="CALNXI010000467">
    <property type="protein sequence ID" value="CAH3027693.1"/>
    <property type="molecule type" value="Genomic_DNA"/>
</dbReference>
<gene>
    <name evidence="4" type="ORF">PEVE_00032186</name>
</gene>
<proteinExistence type="predicted"/>
<accession>A0ABN8MDD5</accession>
<name>A0ABN8MDD5_9CNID</name>
<dbReference type="Pfam" id="PF12736">
    <property type="entry name" value="CABIT"/>
    <property type="match status" value="1"/>
</dbReference>
<dbReference type="Proteomes" id="UP001159427">
    <property type="component" value="Unassembled WGS sequence"/>
</dbReference>
<evidence type="ECO:0000256" key="1">
    <source>
        <dbReference type="ARBA" id="ARBA00022553"/>
    </source>
</evidence>
<dbReference type="PANTHER" id="PTHR14454">
    <property type="entry name" value="GRB2-ASSOCIATED AND REGULATOR OF MAPK PROTEIN FAMILY MEMBER"/>
    <property type="match status" value="1"/>
</dbReference>
<protein>
    <recommendedName>
        <fullName evidence="3">CABIT domain-containing protein</fullName>
    </recommendedName>
</protein>